<accession>A0A0C4DUT1</accession>
<dbReference type="EMBL" id="GL876968">
    <property type="protein sequence ID" value="KLU84685.1"/>
    <property type="molecule type" value="Genomic_DNA"/>
</dbReference>
<organism evidence="2 3">
    <name type="scientific">Magnaporthiopsis poae (strain ATCC 64411 / 73-15)</name>
    <name type="common">Kentucky bluegrass fungus</name>
    <name type="synonym">Magnaporthe poae</name>
    <dbReference type="NCBI Taxonomy" id="644358"/>
    <lineage>
        <taxon>Eukaryota</taxon>
        <taxon>Fungi</taxon>
        <taxon>Dikarya</taxon>
        <taxon>Ascomycota</taxon>
        <taxon>Pezizomycotina</taxon>
        <taxon>Sordariomycetes</taxon>
        <taxon>Sordariomycetidae</taxon>
        <taxon>Magnaporthales</taxon>
        <taxon>Magnaporthaceae</taxon>
        <taxon>Magnaporthiopsis</taxon>
    </lineage>
</organism>
<reference evidence="2" key="5">
    <citation type="submission" date="2015-06" db="UniProtKB">
        <authorList>
            <consortium name="EnsemblFungi"/>
        </authorList>
    </citation>
    <scope>IDENTIFICATION</scope>
    <source>
        <strain evidence="2">ATCC 64411</strain>
    </source>
</reference>
<dbReference type="EnsemblFungi" id="MAPG_03724T0">
    <property type="protein sequence ID" value="MAPG_03724T0"/>
    <property type="gene ID" value="MAPG_03724"/>
</dbReference>
<dbReference type="EMBL" id="ADBL01000884">
    <property type="status" value="NOT_ANNOTATED_CDS"/>
    <property type="molecule type" value="Genomic_DNA"/>
</dbReference>
<evidence type="ECO:0000313" key="2">
    <source>
        <dbReference type="EnsemblFungi" id="MAPG_03724T0"/>
    </source>
</evidence>
<reference evidence="3" key="1">
    <citation type="submission" date="2010-05" db="EMBL/GenBank/DDBJ databases">
        <title>The genome sequence of Magnaporthe poae strain ATCC 64411.</title>
        <authorList>
            <person name="Ma L.-J."/>
            <person name="Dead R."/>
            <person name="Young S."/>
            <person name="Zeng Q."/>
            <person name="Koehrsen M."/>
            <person name="Alvarado L."/>
            <person name="Berlin A."/>
            <person name="Chapman S.B."/>
            <person name="Chen Z."/>
            <person name="Freedman E."/>
            <person name="Gellesch M."/>
            <person name="Goldberg J."/>
            <person name="Griggs A."/>
            <person name="Gujja S."/>
            <person name="Heilman E.R."/>
            <person name="Heiman D."/>
            <person name="Hepburn T."/>
            <person name="Howarth C."/>
            <person name="Jen D."/>
            <person name="Larson L."/>
            <person name="Mehta T."/>
            <person name="Neiman D."/>
            <person name="Pearson M."/>
            <person name="Roberts A."/>
            <person name="Saif S."/>
            <person name="Shea T."/>
            <person name="Shenoy N."/>
            <person name="Sisk P."/>
            <person name="Stolte C."/>
            <person name="Sykes S."/>
            <person name="Walk T."/>
            <person name="White J."/>
            <person name="Yandava C."/>
            <person name="Haas B."/>
            <person name="Nusbaum C."/>
            <person name="Birren B."/>
        </authorList>
    </citation>
    <scope>NUCLEOTIDE SEQUENCE [LARGE SCALE GENOMIC DNA]</scope>
    <source>
        <strain evidence="3">ATCC 64411 / 73-15</strain>
    </source>
</reference>
<dbReference type="VEuPathDB" id="FungiDB:MAPG_03724"/>
<sequence>MQTPTPSSGIARLPCTTRPHRTYLFNNSSVALFQDGRPSELVMAKMISVIRLVTPVATKVVGTTTGTIAMFSPGRCSAFLLLHLGIMHGVYCRSRTGTSVLVVVCTVAVDASLIASFRRPGCYGNPPGPSPIWDEFATRPGQPSPKNFPAM</sequence>
<proteinExistence type="predicted"/>
<reference evidence="1" key="3">
    <citation type="submission" date="2011-03" db="EMBL/GenBank/DDBJ databases">
        <title>Annotation of Magnaporthe poae ATCC 64411.</title>
        <authorList>
            <person name="Ma L.-J."/>
            <person name="Dead R."/>
            <person name="Young S.K."/>
            <person name="Zeng Q."/>
            <person name="Gargeya S."/>
            <person name="Fitzgerald M."/>
            <person name="Haas B."/>
            <person name="Abouelleil A."/>
            <person name="Alvarado L."/>
            <person name="Arachchi H.M."/>
            <person name="Berlin A."/>
            <person name="Brown A."/>
            <person name="Chapman S.B."/>
            <person name="Chen Z."/>
            <person name="Dunbar C."/>
            <person name="Freedman E."/>
            <person name="Gearin G."/>
            <person name="Gellesch M."/>
            <person name="Goldberg J."/>
            <person name="Griggs A."/>
            <person name="Gujja S."/>
            <person name="Heiman D."/>
            <person name="Howarth C."/>
            <person name="Larson L."/>
            <person name="Lui A."/>
            <person name="MacDonald P.J.P."/>
            <person name="Mehta T."/>
            <person name="Montmayeur A."/>
            <person name="Murphy C."/>
            <person name="Neiman D."/>
            <person name="Pearson M."/>
            <person name="Priest M."/>
            <person name="Roberts A."/>
            <person name="Saif S."/>
            <person name="Shea T."/>
            <person name="Shenoy N."/>
            <person name="Sisk P."/>
            <person name="Stolte C."/>
            <person name="Sykes S."/>
            <person name="Yandava C."/>
            <person name="Wortman J."/>
            <person name="Nusbaum C."/>
            <person name="Birren B."/>
        </authorList>
    </citation>
    <scope>NUCLEOTIDE SEQUENCE</scope>
    <source>
        <strain evidence="1">ATCC 64411</strain>
    </source>
</reference>
<dbReference type="AlphaFoldDB" id="A0A0C4DUT1"/>
<name>A0A0C4DUT1_MAGP6</name>
<keyword evidence="3" id="KW-1185">Reference proteome</keyword>
<reference evidence="1" key="2">
    <citation type="submission" date="2010-05" db="EMBL/GenBank/DDBJ databases">
        <title>The Genome Sequence of Magnaporthe poae strain ATCC 64411.</title>
        <authorList>
            <consortium name="The Broad Institute Genome Sequencing Platform"/>
            <consortium name="Broad Institute Genome Sequencing Center for Infectious Disease"/>
            <person name="Ma L.-J."/>
            <person name="Dead R."/>
            <person name="Young S."/>
            <person name="Zeng Q."/>
            <person name="Koehrsen M."/>
            <person name="Alvarado L."/>
            <person name="Berlin A."/>
            <person name="Chapman S.B."/>
            <person name="Chen Z."/>
            <person name="Freedman E."/>
            <person name="Gellesch M."/>
            <person name="Goldberg J."/>
            <person name="Griggs A."/>
            <person name="Gujja S."/>
            <person name="Heilman E.R."/>
            <person name="Heiman D."/>
            <person name="Hepburn T."/>
            <person name="Howarth C."/>
            <person name="Jen D."/>
            <person name="Larson L."/>
            <person name="Mehta T."/>
            <person name="Neiman D."/>
            <person name="Pearson M."/>
            <person name="Roberts A."/>
            <person name="Saif S."/>
            <person name="Shea T."/>
            <person name="Shenoy N."/>
            <person name="Sisk P."/>
            <person name="Stolte C."/>
            <person name="Sykes S."/>
            <person name="Walk T."/>
            <person name="White J."/>
            <person name="Yandava C."/>
            <person name="Haas B."/>
            <person name="Nusbaum C."/>
            <person name="Birren B."/>
        </authorList>
    </citation>
    <scope>NUCLEOTIDE SEQUENCE</scope>
    <source>
        <strain evidence="1">ATCC 64411</strain>
    </source>
</reference>
<reference evidence="2" key="4">
    <citation type="journal article" date="2015" name="G3 (Bethesda)">
        <title>Genome sequences of three phytopathogenic species of the Magnaporthaceae family of fungi.</title>
        <authorList>
            <person name="Okagaki L.H."/>
            <person name="Nunes C.C."/>
            <person name="Sailsbery J."/>
            <person name="Clay B."/>
            <person name="Brown D."/>
            <person name="John T."/>
            <person name="Oh Y."/>
            <person name="Young N."/>
            <person name="Fitzgerald M."/>
            <person name="Haas B.J."/>
            <person name="Zeng Q."/>
            <person name="Young S."/>
            <person name="Adiconis X."/>
            <person name="Fan L."/>
            <person name="Levin J.Z."/>
            <person name="Mitchell T.K."/>
            <person name="Okubara P.A."/>
            <person name="Farman M.L."/>
            <person name="Kohn L.M."/>
            <person name="Birren B."/>
            <person name="Ma L.-J."/>
            <person name="Dean R.A."/>
        </authorList>
    </citation>
    <scope>NUCLEOTIDE SEQUENCE</scope>
    <source>
        <strain evidence="2">ATCC 64411 / 73-15</strain>
    </source>
</reference>
<evidence type="ECO:0000313" key="3">
    <source>
        <dbReference type="Proteomes" id="UP000011715"/>
    </source>
</evidence>
<dbReference type="Proteomes" id="UP000011715">
    <property type="component" value="Unassembled WGS sequence"/>
</dbReference>
<gene>
    <name evidence="1" type="ORF">MAPG_03724</name>
</gene>
<evidence type="ECO:0000313" key="1">
    <source>
        <dbReference type="EMBL" id="KLU84685.1"/>
    </source>
</evidence>
<protein>
    <submittedName>
        <fullName evidence="1 2">Uncharacterized protein</fullName>
    </submittedName>
</protein>